<reference evidence="3 4" key="1">
    <citation type="submission" date="2023-11" db="EMBL/GenBank/DDBJ databases">
        <title>Halocaridina rubra genome assembly.</title>
        <authorList>
            <person name="Smith C."/>
        </authorList>
    </citation>
    <scope>NUCLEOTIDE SEQUENCE [LARGE SCALE GENOMIC DNA]</scope>
    <source>
        <strain evidence="3">EP-1</strain>
        <tissue evidence="3">Whole</tissue>
    </source>
</reference>
<dbReference type="PANTHER" id="PTHR11675">
    <property type="entry name" value="N-ACETYLGALACTOSAMINYLTRANSFERASE"/>
    <property type="match status" value="1"/>
</dbReference>
<dbReference type="InterPro" id="IPR029044">
    <property type="entry name" value="Nucleotide-diphossugar_trans"/>
</dbReference>
<sequence>MHTYTLSAQAGNGEQNVIRKTGQKVHLQGTPEEEIQKINIRRPSEKSTRNCHVSQSSQGTCHSAILSSDGLLLAGLPKVRLLRNDQREGLIRSRVRGADASTGETIFFLDSHCEVNQGWVLPLLELIRQKPKAIVCPVIDVIDQDTLDYRATGTVLKGGFDWGLHFRWVPLTPEEKETRKDVTSPYRSPVIAGGLFLIWRKWWEQLGKYDPGLEIWGAENLEMSFKAWQCGGSVEVSPCSRIGHVFRKRHPYSFPDGNANTYL</sequence>
<comment type="caution">
    <text evidence="3">The sequence shown here is derived from an EMBL/GenBank/DDBJ whole genome shotgun (WGS) entry which is preliminary data.</text>
</comment>
<dbReference type="InterPro" id="IPR001173">
    <property type="entry name" value="Glyco_trans_2-like"/>
</dbReference>
<keyword evidence="3" id="KW-0808">Transferase</keyword>
<organism evidence="3 4">
    <name type="scientific">Halocaridina rubra</name>
    <name type="common">Hawaiian red shrimp</name>
    <dbReference type="NCBI Taxonomy" id="373956"/>
    <lineage>
        <taxon>Eukaryota</taxon>
        <taxon>Metazoa</taxon>
        <taxon>Ecdysozoa</taxon>
        <taxon>Arthropoda</taxon>
        <taxon>Crustacea</taxon>
        <taxon>Multicrustacea</taxon>
        <taxon>Malacostraca</taxon>
        <taxon>Eumalacostraca</taxon>
        <taxon>Eucarida</taxon>
        <taxon>Decapoda</taxon>
        <taxon>Pleocyemata</taxon>
        <taxon>Caridea</taxon>
        <taxon>Atyoidea</taxon>
        <taxon>Atyidae</taxon>
        <taxon>Halocaridina</taxon>
    </lineage>
</organism>
<dbReference type="SUPFAM" id="SSF53448">
    <property type="entry name" value="Nucleotide-diphospho-sugar transferases"/>
    <property type="match status" value="1"/>
</dbReference>
<keyword evidence="1" id="KW-1015">Disulfide bond</keyword>
<proteinExistence type="predicted"/>
<evidence type="ECO:0000313" key="4">
    <source>
        <dbReference type="Proteomes" id="UP001381693"/>
    </source>
</evidence>
<feature type="non-terminal residue" evidence="3">
    <location>
        <position position="263"/>
    </location>
</feature>
<gene>
    <name evidence="3" type="primary">GALNT14</name>
    <name evidence="3" type="ORF">SK128_008373</name>
</gene>
<dbReference type="PANTHER" id="PTHR11675:SF128">
    <property type="entry name" value="POLYPEPTIDE N-ACETYLGALACTOSAMINYLTRANSFERASE 13-RELATED"/>
    <property type="match status" value="1"/>
</dbReference>
<dbReference type="GO" id="GO:0005794">
    <property type="term" value="C:Golgi apparatus"/>
    <property type="evidence" value="ECO:0007669"/>
    <property type="project" value="TreeGrafter"/>
</dbReference>
<evidence type="ECO:0000259" key="2">
    <source>
        <dbReference type="Pfam" id="PF00535"/>
    </source>
</evidence>
<keyword evidence="4" id="KW-1185">Reference proteome</keyword>
<accession>A0AAN8X9H0</accession>
<dbReference type="EMBL" id="JAXCGZ010006055">
    <property type="protein sequence ID" value="KAK7080202.1"/>
    <property type="molecule type" value="Genomic_DNA"/>
</dbReference>
<keyword evidence="3" id="KW-0328">Glycosyltransferase</keyword>
<evidence type="ECO:0000256" key="1">
    <source>
        <dbReference type="ARBA" id="ARBA00023157"/>
    </source>
</evidence>
<dbReference type="EC" id="2.4.1.41" evidence="3"/>
<dbReference type="AlphaFoldDB" id="A0AAN8X9H0"/>
<name>A0AAN8X9H0_HALRR</name>
<dbReference type="Pfam" id="PF00535">
    <property type="entry name" value="Glycos_transf_2"/>
    <property type="match status" value="1"/>
</dbReference>
<evidence type="ECO:0000313" key="3">
    <source>
        <dbReference type="EMBL" id="KAK7080202.1"/>
    </source>
</evidence>
<dbReference type="GO" id="GO:0006493">
    <property type="term" value="P:protein O-linked glycosylation"/>
    <property type="evidence" value="ECO:0007669"/>
    <property type="project" value="TreeGrafter"/>
</dbReference>
<protein>
    <submittedName>
        <fullName evidence="3">Polypeptide N-acetylgalactosaminyltransferase 14</fullName>
        <ecNumber evidence="3">2.4.1.41</ecNumber>
    </submittedName>
</protein>
<dbReference type="GO" id="GO:0004653">
    <property type="term" value="F:polypeptide N-acetylgalactosaminyltransferase activity"/>
    <property type="evidence" value="ECO:0007669"/>
    <property type="project" value="UniProtKB-EC"/>
</dbReference>
<dbReference type="Gene3D" id="3.90.550.10">
    <property type="entry name" value="Spore Coat Polysaccharide Biosynthesis Protein SpsA, Chain A"/>
    <property type="match status" value="1"/>
</dbReference>
<feature type="domain" description="Glycosyltransferase 2-like" evidence="2">
    <location>
        <begin position="77"/>
        <end position="204"/>
    </location>
</feature>
<dbReference type="Proteomes" id="UP001381693">
    <property type="component" value="Unassembled WGS sequence"/>
</dbReference>